<feature type="signal peptide" evidence="8">
    <location>
        <begin position="1"/>
        <end position="21"/>
    </location>
</feature>
<feature type="active site" evidence="6">
    <location>
        <position position="167"/>
    </location>
</feature>
<gene>
    <name evidence="10" type="ORF">FSP39_005632</name>
</gene>
<feature type="domain" description="Endonuclease/exonuclease/phosphatase" evidence="9">
    <location>
        <begin position="57"/>
        <end position="285"/>
    </location>
</feature>
<evidence type="ECO:0000256" key="2">
    <source>
        <dbReference type="ARBA" id="ARBA00022722"/>
    </source>
</evidence>
<dbReference type="Pfam" id="PF03372">
    <property type="entry name" value="Exo_endo_phos"/>
    <property type="match status" value="1"/>
</dbReference>
<comment type="caution">
    <text evidence="10">The sequence shown here is derived from an EMBL/GenBank/DDBJ whole genome shotgun (WGS) entry which is preliminary data.</text>
</comment>
<dbReference type="PANTHER" id="PTHR11371:SF31">
    <property type="entry name" value="EXTRACELLULAR NUCLEASE"/>
    <property type="match status" value="1"/>
</dbReference>
<evidence type="ECO:0000256" key="6">
    <source>
        <dbReference type="PIRSR" id="PIRSR000988-1"/>
    </source>
</evidence>
<dbReference type="PANTHER" id="PTHR11371">
    <property type="entry name" value="DEOXYRIBONUCLEASE"/>
    <property type="match status" value="1"/>
</dbReference>
<dbReference type="InterPro" id="IPR033125">
    <property type="entry name" value="DNASE_I_2"/>
</dbReference>
<dbReference type="EMBL" id="VSWD01000005">
    <property type="protein sequence ID" value="KAK3101698.1"/>
    <property type="molecule type" value="Genomic_DNA"/>
</dbReference>
<comment type="similarity">
    <text evidence="1 5">Belongs to the DNase I family.</text>
</comment>
<accession>A0AA88YBM7</accession>
<feature type="chain" id="PRO_5041668895" description="Deoxyribonuclease" evidence="8">
    <location>
        <begin position="22"/>
        <end position="294"/>
    </location>
</feature>
<keyword evidence="8" id="KW-0732">Signal</keyword>
<dbReference type="SMART" id="SM00476">
    <property type="entry name" value="DNaseIc"/>
    <property type="match status" value="1"/>
</dbReference>
<dbReference type="CDD" id="cd10282">
    <property type="entry name" value="DNase1"/>
    <property type="match status" value="1"/>
</dbReference>
<dbReference type="InterPro" id="IPR016202">
    <property type="entry name" value="DNase_I"/>
</dbReference>
<feature type="disulfide bond" description="Essential for enzymatic activity" evidence="7">
    <location>
        <begin position="206"/>
        <end position="242"/>
    </location>
</feature>
<dbReference type="GO" id="GO:0003677">
    <property type="term" value="F:DNA binding"/>
    <property type="evidence" value="ECO:0007669"/>
    <property type="project" value="TreeGrafter"/>
</dbReference>
<dbReference type="PIRSF" id="PIRSF000988">
    <property type="entry name" value="DNase_I_euk"/>
    <property type="match status" value="1"/>
</dbReference>
<evidence type="ECO:0000256" key="8">
    <source>
        <dbReference type="SAM" id="SignalP"/>
    </source>
</evidence>
<evidence type="ECO:0000256" key="5">
    <source>
        <dbReference type="PIRNR" id="PIRNR000988"/>
    </source>
</evidence>
<dbReference type="PRINTS" id="PR00130">
    <property type="entry name" value="DNASEI"/>
</dbReference>
<keyword evidence="5" id="KW-0255">Endonuclease</keyword>
<sequence>MKATFGLFLCLVTLGIQKSSATPLIGLKQSRAGIPIRVCAFNIKTFGRAKMSDDEIAEYIKQIVLRYDLILIQEIRDSTGESYNKLWTMVNTSVPYGMAISDRLGRSSYKEQYAYFYRLSSLQLLDTHQYDDGEDDYTDPFEREPFSALFKPVGASDDAIFGVTGIHVKPSEAVSEIKHLLDVYYDTVDHWSNTNVITMGDFNADCSYVKETDLGSHLFYILPQYKWLIGWDVDTTTSSTDCAYDRIVVTGSHLAGAVVDGSAGVYRFDDDLGLSYERAYDLSDHYPVEVQLVF</sequence>
<feature type="active site" evidence="6">
    <location>
        <position position="111"/>
    </location>
</feature>
<evidence type="ECO:0000256" key="1">
    <source>
        <dbReference type="ARBA" id="ARBA00007359"/>
    </source>
</evidence>
<dbReference type="InterPro" id="IPR005135">
    <property type="entry name" value="Endo/exonuclease/phosphatase"/>
</dbReference>
<dbReference type="SUPFAM" id="SSF56219">
    <property type="entry name" value="DNase I-like"/>
    <property type="match status" value="1"/>
</dbReference>
<dbReference type="Gene3D" id="3.60.10.10">
    <property type="entry name" value="Endonuclease/exonuclease/phosphatase"/>
    <property type="match status" value="1"/>
</dbReference>
<dbReference type="InterPro" id="IPR036691">
    <property type="entry name" value="Endo/exonu/phosph_ase_sf"/>
</dbReference>
<evidence type="ECO:0000256" key="7">
    <source>
        <dbReference type="PIRSR" id="PIRSR000988-2"/>
    </source>
</evidence>
<dbReference type="Proteomes" id="UP001186944">
    <property type="component" value="Unassembled WGS sequence"/>
</dbReference>
<name>A0AA88YBM7_PINIB</name>
<keyword evidence="2 5" id="KW-0540">Nuclease</keyword>
<proteinExistence type="inferred from homology"/>
<evidence type="ECO:0000313" key="11">
    <source>
        <dbReference type="Proteomes" id="UP001186944"/>
    </source>
</evidence>
<evidence type="ECO:0000259" key="9">
    <source>
        <dbReference type="Pfam" id="PF03372"/>
    </source>
</evidence>
<dbReference type="GO" id="GO:0006308">
    <property type="term" value="P:DNA catabolic process"/>
    <property type="evidence" value="ECO:0007669"/>
    <property type="project" value="InterPro"/>
</dbReference>
<evidence type="ECO:0000256" key="4">
    <source>
        <dbReference type="ARBA" id="ARBA00023157"/>
    </source>
</evidence>
<keyword evidence="11" id="KW-1185">Reference proteome</keyword>
<dbReference type="GO" id="GO:0004530">
    <property type="term" value="F:deoxyribonuclease I activity"/>
    <property type="evidence" value="ECO:0007669"/>
    <property type="project" value="TreeGrafter"/>
</dbReference>
<organism evidence="10 11">
    <name type="scientific">Pinctada imbricata</name>
    <name type="common">Atlantic pearl-oyster</name>
    <name type="synonym">Pinctada martensii</name>
    <dbReference type="NCBI Taxonomy" id="66713"/>
    <lineage>
        <taxon>Eukaryota</taxon>
        <taxon>Metazoa</taxon>
        <taxon>Spiralia</taxon>
        <taxon>Lophotrochozoa</taxon>
        <taxon>Mollusca</taxon>
        <taxon>Bivalvia</taxon>
        <taxon>Autobranchia</taxon>
        <taxon>Pteriomorphia</taxon>
        <taxon>Pterioida</taxon>
        <taxon>Pterioidea</taxon>
        <taxon>Pteriidae</taxon>
        <taxon>Pinctada</taxon>
    </lineage>
</organism>
<protein>
    <recommendedName>
        <fullName evidence="5">Deoxyribonuclease</fullName>
    </recommendedName>
</protein>
<evidence type="ECO:0000256" key="3">
    <source>
        <dbReference type="ARBA" id="ARBA00022801"/>
    </source>
</evidence>
<dbReference type="AlphaFoldDB" id="A0AA88YBM7"/>
<reference evidence="10" key="1">
    <citation type="submission" date="2019-08" db="EMBL/GenBank/DDBJ databases">
        <title>The improved chromosome-level genome for the pearl oyster Pinctada fucata martensii using PacBio sequencing and Hi-C.</title>
        <authorList>
            <person name="Zheng Z."/>
        </authorList>
    </citation>
    <scope>NUCLEOTIDE SEQUENCE</scope>
    <source>
        <strain evidence="10">ZZ-2019</strain>
        <tissue evidence="10">Adductor muscle</tissue>
    </source>
</reference>
<dbReference type="GO" id="GO:0005634">
    <property type="term" value="C:nucleus"/>
    <property type="evidence" value="ECO:0007669"/>
    <property type="project" value="TreeGrafter"/>
</dbReference>
<dbReference type="PROSITE" id="PS00918">
    <property type="entry name" value="DNASE_I_2"/>
    <property type="match status" value="1"/>
</dbReference>
<keyword evidence="4 7" id="KW-1015">Disulfide bond</keyword>
<keyword evidence="3 5" id="KW-0378">Hydrolase</keyword>
<evidence type="ECO:0000313" key="10">
    <source>
        <dbReference type="EMBL" id="KAK3101698.1"/>
    </source>
</evidence>